<dbReference type="AlphaFoldDB" id="A8ND42"/>
<evidence type="ECO:0000256" key="4">
    <source>
        <dbReference type="ARBA" id="ARBA00022741"/>
    </source>
</evidence>
<dbReference type="GO" id="GO:0005739">
    <property type="term" value="C:mitochondrion"/>
    <property type="evidence" value="ECO:0007669"/>
    <property type="project" value="TreeGrafter"/>
</dbReference>
<dbReference type="SUPFAM" id="SSF55681">
    <property type="entry name" value="Class II aaRS and biotin synthetases"/>
    <property type="match status" value="1"/>
</dbReference>
<dbReference type="OMA" id="PEMAFYD"/>
<dbReference type="InterPro" id="IPR004522">
    <property type="entry name" value="Asn-tRNA-ligase"/>
</dbReference>
<protein>
    <recommendedName>
        <fullName evidence="2">asparagine--tRNA ligase</fullName>
        <ecNumber evidence="2">6.1.1.22</ecNumber>
    </recommendedName>
</protein>
<evidence type="ECO:0000256" key="7">
    <source>
        <dbReference type="ARBA" id="ARBA00023146"/>
    </source>
</evidence>
<feature type="domain" description="Aminoacyl-transfer RNA synthetases class-II family profile" evidence="9">
    <location>
        <begin position="186"/>
        <end position="571"/>
    </location>
</feature>
<dbReference type="PANTHER" id="PTHR22594:SF34">
    <property type="entry name" value="ASPARAGINE--TRNA LIGASE, MITOCHONDRIAL-RELATED"/>
    <property type="match status" value="1"/>
</dbReference>
<dbReference type="RefSeq" id="XP_001832693.1">
    <property type="nucleotide sequence ID" value="XM_001832641.1"/>
</dbReference>
<keyword evidence="3" id="KW-0436">Ligase</keyword>
<feature type="compositionally biased region" description="Low complexity" evidence="8">
    <location>
        <begin position="239"/>
        <end position="259"/>
    </location>
</feature>
<dbReference type="GO" id="GO:0003676">
    <property type="term" value="F:nucleic acid binding"/>
    <property type="evidence" value="ECO:0007669"/>
    <property type="project" value="InterPro"/>
</dbReference>
<dbReference type="Pfam" id="PF01336">
    <property type="entry name" value="tRNA_anti-codon"/>
    <property type="match status" value="1"/>
</dbReference>
<keyword evidence="7" id="KW-0030">Aminoacyl-tRNA synthetase</keyword>
<proteinExistence type="inferred from homology"/>
<dbReference type="SUPFAM" id="SSF50249">
    <property type="entry name" value="Nucleic acid-binding proteins"/>
    <property type="match status" value="1"/>
</dbReference>
<feature type="region of interest" description="Disordered" evidence="8">
    <location>
        <begin position="224"/>
        <end position="273"/>
    </location>
</feature>
<dbReference type="NCBIfam" id="NF003037">
    <property type="entry name" value="PRK03932.1"/>
    <property type="match status" value="1"/>
</dbReference>
<dbReference type="GeneID" id="6009182"/>
<name>A8ND42_COPC7</name>
<dbReference type="InterPro" id="IPR006195">
    <property type="entry name" value="aa-tRNA-synth_II"/>
</dbReference>
<dbReference type="InterPro" id="IPR004364">
    <property type="entry name" value="Aa-tRNA-synt_II"/>
</dbReference>
<dbReference type="InterPro" id="IPR045864">
    <property type="entry name" value="aa-tRNA-synth_II/BPL/LPL"/>
</dbReference>
<dbReference type="InterPro" id="IPR012340">
    <property type="entry name" value="NA-bd_OB-fold"/>
</dbReference>
<comment type="similarity">
    <text evidence="1">Belongs to the class-II aminoacyl-tRNA synthetase family.</text>
</comment>
<dbReference type="STRING" id="240176.A8ND42"/>
<dbReference type="Gene3D" id="2.40.50.140">
    <property type="entry name" value="Nucleic acid-binding proteins"/>
    <property type="match status" value="1"/>
</dbReference>
<evidence type="ECO:0000256" key="2">
    <source>
        <dbReference type="ARBA" id="ARBA00012816"/>
    </source>
</evidence>
<dbReference type="InParanoid" id="A8ND42"/>
<keyword evidence="5" id="KW-0067">ATP-binding</keyword>
<organism evidence="10 11">
    <name type="scientific">Coprinopsis cinerea (strain Okayama-7 / 130 / ATCC MYA-4618 / FGSC 9003)</name>
    <name type="common">Inky cap fungus</name>
    <name type="synonym">Hormographiella aspergillata</name>
    <dbReference type="NCBI Taxonomy" id="240176"/>
    <lineage>
        <taxon>Eukaryota</taxon>
        <taxon>Fungi</taxon>
        <taxon>Dikarya</taxon>
        <taxon>Basidiomycota</taxon>
        <taxon>Agaricomycotina</taxon>
        <taxon>Agaricomycetes</taxon>
        <taxon>Agaricomycetidae</taxon>
        <taxon>Agaricales</taxon>
        <taxon>Agaricineae</taxon>
        <taxon>Psathyrellaceae</taxon>
        <taxon>Coprinopsis</taxon>
    </lineage>
</organism>
<dbReference type="NCBIfam" id="TIGR00457">
    <property type="entry name" value="asnS"/>
    <property type="match status" value="1"/>
</dbReference>
<gene>
    <name evidence="10" type="ORF">CC1G_08521</name>
</gene>
<evidence type="ECO:0000256" key="1">
    <source>
        <dbReference type="ARBA" id="ARBA00008226"/>
    </source>
</evidence>
<dbReference type="EMBL" id="AACS02000009">
    <property type="protein sequence ID" value="EAU89113.1"/>
    <property type="molecule type" value="Genomic_DNA"/>
</dbReference>
<reference evidence="10 11" key="1">
    <citation type="journal article" date="2010" name="Proc. Natl. Acad. Sci. U.S.A.">
        <title>Insights into evolution of multicellular fungi from the assembled chromosomes of the mushroom Coprinopsis cinerea (Coprinus cinereus).</title>
        <authorList>
            <person name="Stajich J.E."/>
            <person name="Wilke S.K."/>
            <person name="Ahren D."/>
            <person name="Au C.H."/>
            <person name="Birren B.W."/>
            <person name="Borodovsky M."/>
            <person name="Burns C."/>
            <person name="Canback B."/>
            <person name="Casselton L.A."/>
            <person name="Cheng C.K."/>
            <person name="Deng J."/>
            <person name="Dietrich F.S."/>
            <person name="Fargo D.C."/>
            <person name="Farman M.L."/>
            <person name="Gathman A.C."/>
            <person name="Goldberg J."/>
            <person name="Guigo R."/>
            <person name="Hoegger P.J."/>
            <person name="Hooker J.B."/>
            <person name="Huggins A."/>
            <person name="James T.Y."/>
            <person name="Kamada T."/>
            <person name="Kilaru S."/>
            <person name="Kodira C."/>
            <person name="Kues U."/>
            <person name="Kupfer D."/>
            <person name="Kwan H.S."/>
            <person name="Lomsadze A."/>
            <person name="Li W."/>
            <person name="Lilly W.W."/>
            <person name="Ma L.J."/>
            <person name="Mackey A.J."/>
            <person name="Manning G."/>
            <person name="Martin F."/>
            <person name="Muraguchi H."/>
            <person name="Natvig D.O."/>
            <person name="Palmerini H."/>
            <person name="Ramesh M.A."/>
            <person name="Rehmeyer C.J."/>
            <person name="Roe B.A."/>
            <person name="Shenoy N."/>
            <person name="Stanke M."/>
            <person name="Ter-Hovhannisyan V."/>
            <person name="Tunlid A."/>
            <person name="Velagapudi R."/>
            <person name="Vision T.J."/>
            <person name="Zeng Q."/>
            <person name="Zolan M.E."/>
            <person name="Pukkila P.J."/>
        </authorList>
    </citation>
    <scope>NUCLEOTIDE SEQUENCE [LARGE SCALE GENOMIC DNA]</scope>
    <source>
        <strain evidence="11">Okayama-7 / 130 / ATCC MYA-4618 / FGSC 9003</strain>
    </source>
</reference>
<dbReference type="eggNOG" id="KOG0554">
    <property type="taxonomic scope" value="Eukaryota"/>
</dbReference>
<evidence type="ECO:0000313" key="11">
    <source>
        <dbReference type="Proteomes" id="UP000001861"/>
    </source>
</evidence>
<evidence type="ECO:0000256" key="5">
    <source>
        <dbReference type="ARBA" id="ARBA00022840"/>
    </source>
</evidence>
<dbReference type="Gene3D" id="3.30.930.10">
    <property type="entry name" value="Bira Bifunctional Protein, Domain 2"/>
    <property type="match status" value="1"/>
</dbReference>
<evidence type="ECO:0000259" key="9">
    <source>
        <dbReference type="PROSITE" id="PS50862"/>
    </source>
</evidence>
<dbReference type="Pfam" id="PF00152">
    <property type="entry name" value="tRNA-synt_2"/>
    <property type="match status" value="2"/>
</dbReference>
<dbReference type="VEuPathDB" id="FungiDB:CC1G_08521"/>
<dbReference type="PANTHER" id="PTHR22594">
    <property type="entry name" value="ASPARTYL/LYSYL-TRNA SYNTHETASE"/>
    <property type="match status" value="1"/>
</dbReference>
<dbReference type="InterPro" id="IPR004365">
    <property type="entry name" value="NA-bd_OB_tRNA"/>
</dbReference>
<evidence type="ECO:0000256" key="8">
    <source>
        <dbReference type="SAM" id="MobiDB-lite"/>
    </source>
</evidence>
<dbReference type="PROSITE" id="PS50862">
    <property type="entry name" value="AA_TRNA_LIGASE_II"/>
    <property type="match status" value="1"/>
</dbReference>
<sequence length="581" mass="64035">MFSRYLLRAHPHRTSQPLKKVPPTLSSLTRTYAQQHKPSPNAFRLPPTLTQLVTNPSNHLNGEIEVSGWIKSIRKQKNVAFAVLTDGSSDKGLQAVLVRGEGEEDGDVLRSLTNGAAVRLRGRLVESPGKGQSHELLVERGKEGAVEVLGECDPETYPIQKKLLSNEYLRDNVHLRARTSQNAAMLRLRSGLSRRLGEWFENQGFYAVNTPILTANDAEGAGESFRIAPLPSGHPAASPSPSTPTSSTPSTSPSTSPSTCPSPSPSHPNSNQNQQLEEFFGRPAHLTVSHQLHLEAIATGLSRVYTLSPCFRAEPSLTGRHLAEFWMLEAEWAFIQQQHQNGGGVHEVCDVVEAMLRGTVGPLVNPANLNPDIQTLWKSSASSSGQNAALHDKKLSNLQSAFGTNEWWPRMSYTEAITHLETAPRSTKAKWEFEPKWGRPLQSEHERWLVDELVGGGRPVFVTDYPVGVKPFYMRENELREGEGDEGRGTVACFDLLVPGVGELVGGSVREERPEILSRKMREAGLADGGAYKWYEDIRKYGGAPHAGFGMGFERLVSWVGGVENIRECIPFPRWAGRLLL</sequence>
<dbReference type="GO" id="GO:0006421">
    <property type="term" value="P:asparaginyl-tRNA aminoacylation"/>
    <property type="evidence" value="ECO:0007669"/>
    <property type="project" value="InterPro"/>
</dbReference>
<dbReference type="OrthoDB" id="1931232at2759"/>
<evidence type="ECO:0000256" key="3">
    <source>
        <dbReference type="ARBA" id="ARBA00022598"/>
    </source>
</evidence>
<comment type="caution">
    <text evidence="10">The sequence shown here is derived from an EMBL/GenBank/DDBJ whole genome shotgun (WGS) entry which is preliminary data.</text>
</comment>
<dbReference type="Proteomes" id="UP000001861">
    <property type="component" value="Unassembled WGS sequence"/>
</dbReference>
<dbReference type="EC" id="6.1.1.22" evidence="2"/>
<dbReference type="KEGG" id="cci:CC1G_08521"/>
<dbReference type="PRINTS" id="PR01042">
    <property type="entry name" value="TRNASYNTHASP"/>
</dbReference>
<dbReference type="GO" id="GO:0004816">
    <property type="term" value="F:asparagine-tRNA ligase activity"/>
    <property type="evidence" value="ECO:0007669"/>
    <property type="project" value="UniProtKB-EC"/>
</dbReference>
<dbReference type="GO" id="GO:0005524">
    <property type="term" value="F:ATP binding"/>
    <property type="evidence" value="ECO:0007669"/>
    <property type="project" value="UniProtKB-KW"/>
</dbReference>
<keyword evidence="11" id="KW-1185">Reference proteome</keyword>
<keyword evidence="4" id="KW-0547">Nucleotide-binding</keyword>
<accession>A8ND42</accession>
<dbReference type="FunCoup" id="A8ND42">
    <property type="interactions" value="388"/>
</dbReference>
<dbReference type="InterPro" id="IPR002312">
    <property type="entry name" value="Asp/Asn-tRNA-synth_IIb"/>
</dbReference>
<keyword evidence="6" id="KW-0648">Protein biosynthesis</keyword>
<evidence type="ECO:0000313" key="10">
    <source>
        <dbReference type="EMBL" id="EAU89113.1"/>
    </source>
</evidence>
<dbReference type="CDD" id="cd04318">
    <property type="entry name" value="EcAsnRS_like_N"/>
    <property type="match status" value="1"/>
</dbReference>
<evidence type="ECO:0000256" key="6">
    <source>
        <dbReference type="ARBA" id="ARBA00022917"/>
    </source>
</evidence>